<reference evidence="1" key="1">
    <citation type="journal article" date="2015" name="Nature">
        <title>Complex archaea that bridge the gap between prokaryotes and eukaryotes.</title>
        <authorList>
            <person name="Spang A."/>
            <person name="Saw J.H."/>
            <person name="Jorgensen S.L."/>
            <person name="Zaremba-Niedzwiedzka K."/>
            <person name="Martijn J."/>
            <person name="Lind A.E."/>
            <person name="van Eijk R."/>
            <person name="Schleper C."/>
            <person name="Guy L."/>
            <person name="Ettema T.J."/>
        </authorList>
    </citation>
    <scope>NUCLEOTIDE SEQUENCE</scope>
</reference>
<dbReference type="AlphaFoldDB" id="A0A0F9EF27"/>
<accession>A0A0F9EF27</accession>
<dbReference type="EMBL" id="LAZR01037289">
    <property type="protein sequence ID" value="KKL22603.1"/>
    <property type="molecule type" value="Genomic_DNA"/>
</dbReference>
<evidence type="ECO:0000313" key="1">
    <source>
        <dbReference type="EMBL" id="KKL22603.1"/>
    </source>
</evidence>
<organism evidence="1">
    <name type="scientific">marine sediment metagenome</name>
    <dbReference type="NCBI Taxonomy" id="412755"/>
    <lineage>
        <taxon>unclassified sequences</taxon>
        <taxon>metagenomes</taxon>
        <taxon>ecological metagenomes</taxon>
    </lineage>
</organism>
<proteinExistence type="predicted"/>
<gene>
    <name evidence="1" type="ORF">LCGC14_2433780</name>
</gene>
<sequence length="71" mass="8394">MSEKEKQELLEQINKLTPVEFSKLCLKIVKKIVNRNPIKETIKNHIEKPDIKVLVKLIIDNDIKIDEKEEK</sequence>
<protein>
    <submittedName>
        <fullName evidence="1">Uncharacterized protein</fullName>
    </submittedName>
</protein>
<comment type="caution">
    <text evidence="1">The sequence shown here is derived from an EMBL/GenBank/DDBJ whole genome shotgun (WGS) entry which is preliminary data.</text>
</comment>
<name>A0A0F9EF27_9ZZZZ</name>